<dbReference type="Pfam" id="PF00202">
    <property type="entry name" value="Aminotran_3"/>
    <property type="match status" value="1"/>
</dbReference>
<evidence type="ECO:0000256" key="4">
    <source>
        <dbReference type="ARBA" id="ARBA00022679"/>
    </source>
</evidence>
<evidence type="ECO:0000256" key="1">
    <source>
        <dbReference type="ARBA" id="ARBA00001933"/>
    </source>
</evidence>
<dbReference type="InterPro" id="IPR049704">
    <property type="entry name" value="Aminotrans_3_PPA_site"/>
</dbReference>
<dbReference type="GO" id="GO:0030170">
    <property type="term" value="F:pyridoxal phosphate binding"/>
    <property type="evidence" value="ECO:0007669"/>
    <property type="project" value="InterPro"/>
</dbReference>
<evidence type="ECO:0000256" key="5">
    <source>
        <dbReference type="ARBA" id="ARBA00022898"/>
    </source>
</evidence>
<evidence type="ECO:0000256" key="7">
    <source>
        <dbReference type="RuleBase" id="RU003560"/>
    </source>
</evidence>
<dbReference type="GeneID" id="41321408"/>
<sequence>MDFETVKDLSSKYLFPNYGRLDLAFERGEGCYLYDAKGKQYLDTVAGIAVCSLGYSHPDWVKAMRDQVSHLVHVSNLYYVEEQAQLAQRLNTVTPDAITRTLFVNSGAEANEGAMKTAVRYTKRHKVLSAYNGFHGRTSAALGATAQKKYQETFEPLINEKTFGYFEYNDLESVKSLIDRDTACLLIEGIQGEGGVVCGTPEFLRGVRDLCTDYGVLMIVDEVQTGVGRTGKWWCMDNYGIVPDIITTAKGLAAGMPIGAIMTTDEIASVMTPGTHGTTFGGNPLVCASGCAVIDIINRNHILDNVSTVGAAWKKDLEALKAKHPGKIKDVRGMGFIIGVEMDSEETAAGVRKYMADHQVLVNVAHGKTVRLIPPLIFTMEQKDEFMRAFTAALE</sequence>
<dbReference type="EMBL" id="CP017686">
    <property type="protein sequence ID" value="AYQ54781.1"/>
    <property type="molecule type" value="Genomic_DNA"/>
</dbReference>
<dbReference type="OMA" id="GEIITME"/>
<evidence type="ECO:0000313" key="9">
    <source>
        <dbReference type="Proteomes" id="UP000273278"/>
    </source>
</evidence>
<dbReference type="Gene3D" id="3.90.1150.10">
    <property type="entry name" value="Aspartate Aminotransferase, domain 1"/>
    <property type="match status" value="1"/>
</dbReference>
<dbReference type="SUPFAM" id="SSF53383">
    <property type="entry name" value="PLP-dependent transferases"/>
    <property type="match status" value="1"/>
</dbReference>
<dbReference type="InterPro" id="IPR004636">
    <property type="entry name" value="AcOrn/SuccOrn_fam"/>
</dbReference>
<reference evidence="8 9" key="1">
    <citation type="submission" date="2016-10" db="EMBL/GenBank/DDBJ databases">
        <title>Complete genome of the TMA-utilizing, human hosted archaeon Methanomethylophilus alvus Gen. nov, sp. nov., strain Mx-05, derived from a pure culture.</title>
        <authorList>
            <person name="Brugere J.-F."/>
            <person name="Ben Hania W."/>
            <person name="Chaudhary P.P."/>
            <person name="Gaci N."/>
            <person name="Borrel G."/>
            <person name="Cao Van Tuat L."/>
            <person name="Fardeau M.-L."/>
            <person name="Harris H.M.B."/>
            <person name="O'Toole P.W."/>
            <person name="Ollivier B."/>
        </authorList>
    </citation>
    <scope>NUCLEOTIDE SEQUENCE [LARGE SCALE GENOMIC DNA]</scope>
    <source>
        <strain evidence="8 9">Mx-05</strain>
    </source>
</reference>
<accession>A0A3G3IG87</accession>
<dbReference type="PROSITE" id="PS00600">
    <property type="entry name" value="AA_TRANSFER_CLASS_3"/>
    <property type="match status" value="1"/>
</dbReference>
<dbReference type="InterPro" id="IPR015421">
    <property type="entry name" value="PyrdxlP-dep_Trfase_major"/>
</dbReference>
<keyword evidence="2 8" id="KW-0032">Aminotransferase</keyword>
<name>A0A3G3IG87_9ARCH</name>
<evidence type="ECO:0000256" key="2">
    <source>
        <dbReference type="ARBA" id="ARBA00022576"/>
    </source>
</evidence>
<keyword evidence="5 7" id="KW-0663">Pyridoxal phosphate</keyword>
<dbReference type="NCBIfam" id="NF002325">
    <property type="entry name" value="PRK01278.1"/>
    <property type="match status" value="1"/>
</dbReference>
<dbReference type="AlphaFoldDB" id="A0A3G3IG87"/>
<dbReference type="GO" id="GO:0006526">
    <property type="term" value="P:L-arginine biosynthetic process"/>
    <property type="evidence" value="ECO:0007669"/>
    <property type="project" value="UniProtKB-ARBA"/>
</dbReference>
<evidence type="ECO:0000256" key="6">
    <source>
        <dbReference type="ARBA" id="ARBA00029440"/>
    </source>
</evidence>
<dbReference type="PIRSF" id="PIRSF000521">
    <property type="entry name" value="Transaminase_4ab_Lys_Orn"/>
    <property type="match status" value="1"/>
</dbReference>
<proteinExistence type="inferred from homology"/>
<dbReference type="FunFam" id="3.40.640.10:FF:000004">
    <property type="entry name" value="Acetylornithine aminotransferase"/>
    <property type="match status" value="1"/>
</dbReference>
<dbReference type="GO" id="GO:0008483">
    <property type="term" value="F:transaminase activity"/>
    <property type="evidence" value="ECO:0007669"/>
    <property type="project" value="UniProtKB-KW"/>
</dbReference>
<dbReference type="InterPro" id="IPR050103">
    <property type="entry name" value="Class-III_PLP-dep_AT"/>
</dbReference>
<evidence type="ECO:0000313" key="8">
    <source>
        <dbReference type="EMBL" id="AYQ54781.1"/>
    </source>
</evidence>
<dbReference type="PANTHER" id="PTHR11986:SF79">
    <property type="entry name" value="ACETYLORNITHINE AMINOTRANSFERASE, MITOCHONDRIAL"/>
    <property type="match status" value="1"/>
</dbReference>
<comment type="similarity">
    <text evidence="7">Belongs to the class-III pyridoxal-phosphate-dependent aminotransferase family.</text>
</comment>
<keyword evidence="4 8" id="KW-0808">Transferase</keyword>
<dbReference type="InterPro" id="IPR005814">
    <property type="entry name" value="Aminotrans_3"/>
</dbReference>
<gene>
    <name evidence="8" type="ORF">BKD89_03030</name>
</gene>
<dbReference type="PANTHER" id="PTHR11986">
    <property type="entry name" value="AMINOTRANSFERASE CLASS III"/>
    <property type="match status" value="1"/>
</dbReference>
<dbReference type="RefSeq" id="WP_015504506.1">
    <property type="nucleotide sequence ID" value="NZ_CAYARO010000009.1"/>
</dbReference>
<keyword evidence="3" id="KW-0028">Amino-acid biosynthesis</keyword>
<dbReference type="Proteomes" id="UP000273278">
    <property type="component" value="Chromosome"/>
</dbReference>
<comment type="pathway">
    <text evidence="6">Amino-acid biosynthesis.</text>
</comment>
<evidence type="ECO:0000256" key="3">
    <source>
        <dbReference type="ARBA" id="ARBA00022605"/>
    </source>
</evidence>
<dbReference type="InterPro" id="IPR015424">
    <property type="entry name" value="PyrdxlP-dep_Trfase"/>
</dbReference>
<protein>
    <submittedName>
        <fullName evidence="8">Aspartate aminotransferase family protein</fullName>
    </submittedName>
</protein>
<dbReference type="InterPro" id="IPR015422">
    <property type="entry name" value="PyrdxlP-dep_Trfase_small"/>
</dbReference>
<dbReference type="GO" id="GO:0042802">
    <property type="term" value="F:identical protein binding"/>
    <property type="evidence" value="ECO:0007669"/>
    <property type="project" value="TreeGrafter"/>
</dbReference>
<dbReference type="NCBIfam" id="TIGR00707">
    <property type="entry name" value="argD"/>
    <property type="match status" value="1"/>
</dbReference>
<organism evidence="8 9">
    <name type="scientific">Methanomethylophilus alvi</name>
    <dbReference type="NCBI Taxonomy" id="1291540"/>
    <lineage>
        <taxon>Archaea</taxon>
        <taxon>Methanobacteriati</taxon>
        <taxon>Thermoplasmatota</taxon>
        <taxon>Thermoplasmata</taxon>
        <taxon>Methanomassiliicoccales</taxon>
        <taxon>Methanomethylophilaceae</taxon>
        <taxon>Methanomethylophilus</taxon>
    </lineage>
</organism>
<dbReference type="CDD" id="cd00610">
    <property type="entry name" value="OAT_like"/>
    <property type="match status" value="1"/>
</dbReference>
<dbReference type="Gene3D" id="3.40.640.10">
    <property type="entry name" value="Type I PLP-dependent aspartate aminotransferase-like (Major domain)"/>
    <property type="match status" value="1"/>
</dbReference>
<comment type="cofactor">
    <cofactor evidence="1">
        <name>pyridoxal 5'-phosphate</name>
        <dbReference type="ChEBI" id="CHEBI:597326"/>
    </cofactor>
</comment>